<feature type="chain" id="PRO_5036954494" description="Galaxin-like repeats domain-containing protein" evidence="1">
    <location>
        <begin position="32"/>
        <end position="1249"/>
    </location>
</feature>
<feature type="domain" description="Galaxin-like repeats" evidence="2">
    <location>
        <begin position="53"/>
        <end position="152"/>
    </location>
</feature>
<dbReference type="AlphaFoldDB" id="A0A914BCG0"/>
<evidence type="ECO:0000313" key="3">
    <source>
        <dbReference type="EnsemblMetazoa" id="XP_038073525.1"/>
    </source>
</evidence>
<feature type="domain" description="Galaxin-like repeats" evidence="2">
    <location>
        <begin position="413"/>
        <end position="529"/>
    </location>
</feature>
<accession>A0A914BCG0</accession>
<name>A0A914BCG0_PATMI</name>
<feature type="signal peptide" evidence="1">
    <location>
        <begin position="1"/>
        <end position="31"/>
    </location>
</feature>
<evidence type="ECO:0000256" key="1">
    <source>
        <dbReference type="SAM" id="SignalP"/>
    </source>
</evidence>
<protein>
    <recommendedName>
        <fullName evidence="2">Galaxin-like repeats domain-containing protein</fullName>
    </recommendedName>
</protein>
<dbReference type="OrthoDB" id="419529at2759"/>
<dbReference type="InterPro" id="IPR055284">
    <property type="entry name" value="Galaxin-like"/>
</dbReference>
<feature type="domain" description="Galaxin-like repeats" evidence="2">
    <location>
        <begin position="834"/>
        <end position="952"/>
    </location>
</feature>
<feature type="domain" description="Galaxin-like repeats" evidence="2">
    <location>
        <begin position="961"/>
        <end position="1085"/>
    </location>
</feature>
<reference evidence="3" key="1">
    <citation type="submission" date="2022-11" db="UniProtKB">
        <authorList>
            <consortium name="EnsemblMetazoa"/>
        </authorList>
    </citation>
    <scope>IDENTIFICATION</scope>
</reference>
<feature type="domain" description="Galaxin-like repeats" evidence="2">
    <location>
        <begin position="261"/>
        <end position="394"/>
    </location>
</feature>
<sequence length="1249" mass="137121">MTIWIQSRITRWPFRVCLVLFAASFAQCSSADDEWKSCIYNGKESFFRPDDEACCQGNILPRAENLEEACCNGQLFDSTTGKCCGDHTWINHDTQLCCGHEVHAISEHGECCNHQWIETTTHTCCAGRVVEGVGECCGYSDVYNDMTEHCCLGPGSAGHVAAVGREAVVSGFLECCGLETIDTRNKLCCLDNPTDRKSSFTECCGADTYDTRTQVCCESGIEYRISPLVDGKVECCGLVTYNEDTDQCCESVITPNIGVGKCCGAEAYNPLRSSCCDSVSLSIPEIPGVQACCSGVSYLKTQQVCCGNALHDLEPGKECCGNSLYDVTNQLCCKGNIMEKAAPTSQCCGGSNTFDPEQQTCCGWQVSDFPYGSCCRIRRNAFQAYQPGESKCCSRSPPNKYFHKRFALGRVQSIDAECCGIHALADGQLCDPCSKRPVANDSFTDACCSEGNKNPKAYNKETHICYENEVYAKKQFQLGRAPCGDKVYTTDTEICCDGTIHPKMYQAKKPHQQKCCGTEAYVPDWHTCVGNSQKKNKNFQSYRHLQVNKKVPEHFAEYCQDNVFNNQTDVCDRSNWHIRPIEEMELGLKACDSFKAERGYYPYDPAEQECCGGVLIGPGETCCLETLRFSTPGTGIGEGSCCGSEGFNPHTHVCCDEVLHPITVQGQECCGRELFDPSSPAPMCCNDTLLSTTDMADGKTVCTDGVAHRPTDTVCQGSVYPVENGECCGPVLMDSSTEICCQEKFLYPRATHGNTCCGRVAYDTLDESKKCCMDSLFHDAQNSVCCHSRIMDPSTETCRAVGDVHYSFPKNFFRPEGEIVPGHTVCNGLEYPFSGECCGNEIVGSSEVGAICCGGRKQFHGHGQQAMCCSGEVFDSERYTCCGEKPLEKHHHWMTCCNGEPMGRRQCRPRRPPGDNQACNPSKMSCCNGQIYNAPMKCCNSQIYDPELYNCSSDNVLQPFCGGAAYDNSTLICCSGATYDASSTGCCNGEPYVLGKRTCCAEKLYRVKNGSCCGLLGDKAYNQDRYLCCDNSLRRKKKGRSQCCGSSAYNPETDTCCNQSLTRGTRRGSCCGDRAFDPTQKLCCPKTEALSRRRDDSEDISEQCCAPGFQYNKDAGACQQQECRLCKNLRSTKGWQSHTSKPTLIRGTASNLTSTPSHHVLHLTGVSHLNHNKRQSSLDSRELEVTVPGHCQRCPGKLLLGKAYVVMSDAEVVLEGADSASLTLRTTDFLARARDKLGMKIKHRLCRMS</sequence>
<feature type="domain" description="Galaxin-like repeats" evidence="2">
    <location>
        <begin position="682"/>
        <end position="798"/>
    </location>
</feature>
<dbReference type="EnsemblMetazoa" id="XM_038217597.1">
    <property type="protein sequence ID" value="XP_038073525.1"/>
    <property type="gene ID" value="LOC119741726"/>
</dbReference>
<keyword evidence="4" id="KW-1185">Reference proteome</keyword>
<organism evidence="3 4">
    <name type="scientific">Patiria miniata</name>
    <name type="common">Bat star</name>
    <name type="synonym">Asterina miniata</name>
    <dbReference type="NCBI Taxonomy" id="46514"/>
    <lineage>
        <taxon>Eukaryota</taxon>
        <taxon>Metazoa</taxon>
        <taxon>Echinodermata</taxon>
        <taxon>Eleutherozoa</taxon>
        <taxon>Asterozoa</taxon>
        <taxon>Asteroidea</taxon>
        <taxon>Valvatacea</taxon>
        <taxon>Valvatida</taxon>
        <taxon>Asterinidae</taxon>
        <taxon>Patiria</taxon>
    </lineage>
</organism>
<keyword evidence="1" id="KW-0732">Signal</keyword>
<evidence type="ECO:0000259" key="2">
    <source>
        <dbReference type="Pfam" id="PF24748"/>
    </source>
</evidence>
<evidence type="ECO:0000313" key="4">
    <source>
        <dbReference type="Proteomes" id="UP000887568"/>
    </source>
</evidence>
<proteinExistence type="predicted"/>
<dbReference type="PANTHER" id="PTHR34490:SF3">
    <property type="entry name" value="GALAXIN-LIKE ISOFORM X2"/>
    <property type="match status" value="1"/>
</dbReference>
<feature type="domain" description="Galaxin-like repeats" evidence="2">
    <location>
        <begin position="604"/>
        <end position="678"/>
    </location>
</feature>
<dbReference type="Proteomes" id="UP000887568">
    <property type="component" value="Unplaced"/>
</dbReference>
<dbReference type="Pfam" id="PF24748">
    <property type="entry name" value="Galaxin_repeat"/>
    <property type="match status" value="7"/>
</dbReference>
<dbReference type="RefSeq" id="XP_038073525.1">
    <property type="nucleotide sequence ID" value="XM_038217597.1"/>
</dbReference>
<dbReference type="OMA" id="YNPQTHE"/>
<dbReference type="PANTHER" id="PTHR34490">
    <property type="entry name" value="PROTEIN CBG12054-RELATED"/>
    <property type="match status" value="1"/>
</dbReference>
<dbReference type="InterPro" id="IPR056601">
    <property type="entry name" value="Galaxin_dom"/>
</dbReference>
<dbReference type="GeneID" id="119741726"/>